<protein>
    <submittedName>
        <fullName evidence="1">Uncharacterized protein</fullName>
    </submittedName>
</protein>
<sequence>MMLPWMDYIHMSKILPTFPDLCQSFVPIHYITITHRCRLCPTLPGSPPEPGVKALWVFGILSGTLSFTNSVILSRWFLLLSGSSNPLPPGFKASRIPPPRAMLPGMLDSTMGWLPSALRYAPPSPVEVHVPEAPEDEEPGFKMSLSLERTDLSFSAEI</sequence>
<dbReference type="GeneID" id="63776314"/>
<keyword evidence="2" id="KW-1185">Reference proteome</keyword>
<proteinExistence type="predicted"/>
<accession>A0A1Y2E273</accession>
<name>A0A1Y2E273_9PEZI</name>
<feature type="non-terminal residue" evidence="1">
    <location>
        <position position="158"/>
    </location>
</feature>
<dbReference type="RefSeq" id="XP_040716107.1">
    <property type="nucleotide sequence ID" value="XM_040860102.1"/>
</dbReference>
<dbReference type="EMBL" id="MCFJ01000006">
    <property type="protein sequence ID" value="ORY64955.1"/>
    <property type="molecule type" value="Genomic_DNA"/>
</dbReference>
<dbReference type="InParanoid" id="A0A1Y2E273"/>
<evidence type="ECO:0000313" key="1">
    <source>
        <dbReference type="EMBL" id="ORY64955.1"/>
    </source>
</evidence>
<evidence type="ECO:0000313" key="2">
    <source>
        <dbReference type="Proteomes" id="UP000193689"/>
    </source>
</evidence>
<comment type="caution">
    <text evidence="1">The sequence shown here is derived from an EMBL/GenBank/DDBJ whole genome shotgun (WGS) entry which is preliminary data.</text>
</comment>
<organism evidence="1 2">
    <name type="scientific">Pseudomassariella vexata</name>
    <dbReference type="NCBI Taxonomy" id="1141098"/>
    <lineage>
        <taxon>Eukaryota</taxon>
        <taxon>Fungi</taxon>
        <taxon>Dikarya</taxon>
        <taxon>Ascomycota</taxon>
        <taxon>Pezizomycotina</taxon>
        <taxon>Sordariomycetes</taxon>
        <taxon>Xylariomycetidae</taxon>
        <taxon>Amphisphaeriales</taxon>
        <taxon>Pseudomassariaceae</taxon>
        <taxon>Pseudomassariella</taxon>
    </lineage>
</organism>
<reference evidence="1 2" key="1">
    <citation type="submission" date="2016-07" db="EMBL/GenBank/DDBJ databases">
        <title>Pervasive Adenine N6-methylation of Active Genes in Fungi.</title>
        <authorList>
            <consortium name="DOE Joint Genome Institute"/>
            <person name="Mondo S.J."/>
            <person name="Dannebaum R.O."/>
            <person name="Kuo R.C."/>
            <person name="Labutti K."/>
            <person name="Haridas S."/>
            <person name="Kuo A."/>
            <person name="Salamov A."/>
            <person name="Ahrendt S.R."/>
            <person name="Lipzen A."/>
            <person name="Sullivan W."/>
            <person name="Andreopoulos W.B."/>
            <person name="Clum A."/>
            <person name="Lindquist E."/>
            <person name="Daum C."/>
            <person name="Ramamoorthy G.K."/>
            <person name="Gryganskyi A."/>
            <person name="Culley D."/>
            <person name="Magnuson J.K."/>
            <person name="James T.Y."/>
            <person name="O'Malley M.A."/>
            <person name="Stajich J.E."/>
            <person name="Spatafora J.W."/>
            <person name="Visel A."/>
            <person name="Grigoriev I.V."/>
        </authorList>
    </citation>
    <scope>NUCLEOTIDE SEQUENCE [LARGE SCALE GENOMIC DNA]</scope>
    <source>
        <strain evidence="1 2">CBS 129021</strain>
    </source>
</reference>
<dbReference type="Proteomes" id="UP000193689">
    <property type="component" value="Unassembled WGS sequence"/>
</dbReference>
<dbReference type="AlphaFoldDB" id="A0A1Y2E273"/>
<gene>
    <name evidence="1" type="ORF">BCR38DRAFT_431431</name>
</gene>